<proteinExistence type="predicted"/>
<sequence>MNNNNVNTSENAKEKRSSAATASRTSAIVPRTTRPNYLWTMAETNYGPPRSPSTWSVTAYEPNGHPNSGTPRSLYNNVMDYNPLIPPPSYPVTRAIQYAPPPPMSVKQMMENFYFTRTLQQYSWTAPPDNRNNYNNNASSSSLLQLISRDMMPPLMPSLLTERRGKLCLYEQMRPTRGTPMVLECTQGDVRIRFCSTCNALWPSTGVPATHVSGGCAVTKMFPENCVPRFECNNCSIRYRLDDIGIHVAGAFHYVEFDELIEPSLSCLCVECNTIMYTPWSVFLEHRRKVHGKINGDSFLQNKQETRKPMVMIVMRCLIRDYLTNGRKDLLYVCMLCQHFGKDPCNVRKPCNVCNDTDNKFYCEHCNAIFSCLQSGYDIHRLTFEHFYIMQNRQYMANRFDRRRRA</sequence>
<name>A0A2S2NCM6_SCHGA</name>
<feature type="region of interest" description="Disordered" evidence="1">
    <location>
        <begin position="1"/>
        <end position="29"/>
    </location>
</feature>
<organism evidence="2">
    <name type="scientific">Schizaphis graminum</name>
    <name type="common">Green bug aphid</name>
    <dbReference type="NCBI Taxonomy" id="13262"/>
    <lineage>
        <taxon>Eukaryota</taxon>
        <taxon>Metazoa</taxon>
        <taxon>Ecdysozoa</taxon>
        <taxon>Arthropoda</taxon>
        <taxon>Hexapoda</taxon>
        <taxon>Insecta</taxon>
        <taxon>Pterygota</taxon>
        <taxon>Neoptera</taxon>
        <taxon>Paraneoptera</taxon>
        <taxon>Hemiptera</taxon>
        <taxon>Sternorrhyncha</taxon>
        <taxon>Aphidomorpha</taxon>
        <taxon>Aphidoidea</taxon>
        <taxon>Aphididae</taxon>
        <taxon>Aphidini</taxon>
        <taxon>Schizaphis</taxon>
    </lineage>
</organism>
<dbReference type="AlphaFoldDB" id="A0A2S2NCM6"/>
<evidence type="ECO:0000256" key="1">
    <source>
        <dbReference type="SAM" id="MobiDB-lite"/>
    </source>
</evidence>
<accession>A0A2S2NCM6</accession>
<evidence type="ECO:0000313" key="2">
    <source>
        <dbReference type="EMBL" id="MBY14961.1"/>
    </source>
</evidence>
<protein>
    <submittedName>
        <fullName evidence="2">Uncharacterized protein</fullName>
    </submittedName>
</protein>
<feature type="compositionally biased region" description="Low complexity" evidence="1">
    <location>
        <begin position="18"/>
        <end position="27"/>
    </location>
</feature>
<dbReference type="EMBL" id="GGMR01002342">
    <property type="protein sequence ID" value="MBY14961.1"/>
    <property type="molecule type" value="Transcribed_RNA"/>
</dbReference>
<gene>
    <name evidence="2" type="ORF">g.30332</name>
</gene>
<feature type="compositionally biased region" description="Polar residues" evidence="1">
    <location>
        <begin position="1"/>
        <end position="10"/>
    </location>
</feature>
<reference evidence="2" key="1">
    <citation type="submission" date="2018-04" db="EMBL/GenBank/DDBJ databases">
        <title>Transcriptome of Schizaphis graminum biotype I.</title>
        <authorList>
            <person name="Scully E.D."/>
            <person name="Geib S.M."/>
            <person name="Palmer N.A."/>
            <person name="Koch K."/>
            <person name="Bradshaw J."/>
            <person name="Heng-Moss T."/>
            <person name="Sarath G."/>
        </authorList>
    </citation>
    <scope>NUCLEOTIDE SEQUENCE</scope>
</reference>